<feature type="transmembrane region" description="Helical" evidence="1">
    <location>
        <begin position="179"/>
        <end position="203"/>
    </location>
</feature>
<comment type="caution">
    <text evidence="2">The sequence shown here is derived from an EMBL/GenBank/DDBJ whole genome shotgun (WGS) entry which is preliminary data.</text>
</comment>
<keyword evidence="1" id="KW-0812">Transmembrane</keyword>
<evidence type="ECO:0000256" key="1">
    <source>
        <dbReference type="SAM" id="Phobius"/>
    </source>
</evidence>
<reference evidence="2 3" key="1">
    <citation type="submission" date="2016-11" db="EMBL/GenBank/DDBJ databases">
        <title>Paenibacillus species isolates.</title>
        <authorList>
            <person name="Beno S.M."/>
        </authorList>
    </citation>
    <scope>NUCLEOTIDE SEQUENCE [LARGE SCALE GENOMIC DNA]</scope>
    <source>
        <strain evidence="2 3">FSL R5-0378</strain>
    </source>
</reference>
<evidence type="ECO:0000313" key="2">
    <source>
        <dbReference type="EMBL" id="OMF57139.1"/>
    </source>
</evidence>
<evidence type="ECO:0008006" key="4">
    <source>
        <dbReference type="Google" id="ProtNLM"/>
    </source>
</evidence>
<keyword evidence="1" id="KW-1133">Transmembrane helix</keyword>
<feature type="transmembrane region" description="Helical" evidence="1">
    <location>
        <begin position="12"/>
        <end position="29"/>
    </location>
</feature>
<feature type="transmembrane region" description="Helical" evidence="1">
    <location>
        <begin position="223"/>
        <end position="240"/>
    </location>
</feature>
<feature type="transmembrane region" description="Helical" evidence="1">
    <location>
        <begin position="89"/>
        <end position="108"/>
    </location>
</feature>
<dbReference type="RefSeq" id="WP_076164552.1">
    <property type="nucleotide sequence ID" value="NZ_MRTP01000001.1"/>
</dbReference>
<dbReference type="Proteomes" id="UP000187172">
    <property type="component" value="Unassembled WGS sequence"/>
</dbReference>
<proteinExistence type="predicted"/>
<feature type="transmembrane region" description="Helical" evidence="1">
    <location>
        <begin position="148"/>
        <end position="167"/>
    </location>
</feature>
<sequence>MKKISMVIPREHGGWAMVSIPFIIGMMAANPVLLHLPLFLAWLFLYLSSYPLLQALKQTTKRTWLLKWGAGYAAVALLCLIPVLLQELWLFWFAPVLILLLAVNIWHVRRKSERALLNDVCAILLFCTAGAAAYLLGGGTWGGELAEVLLYNFLYFMGTVFFVKSVFRERKNKRWTIYAKVYHLIALILPLLLLSPWMCLPFVYPLIKTWMYSGKPLKPMRVGIMEIVGSVQFVILTLILL</sequence>
<name>A0A1R1EZ91_9BACL</name>
<feature type="transmembrane region" description="Helical" evidence="1">
    <location>
        <begin position="65"/>
        <end position="83"/>
    </location>
</feature>
<dbReference type="STRING" id="297318.BK138_00450"/>
<protein>
    <recommendedName>
        <fullName evidence="4">YwiC-like family protein</fullName>
    </recommendedName>
</protein>
<dbReference type="AlphaFoldDB" id="A0A1R1EZ91"/>
<feature type="transmembrane region" description="Helical" evidence="1">
    <location>
        <begin position="115"/>
        <end position="136"/>
    </location>
</feature>
<accession>A0A1R1EZ91</accession>
<keyword evidence="3" id="KW-1185">Reference proteome</keyword>
<evidence type="ECO:0000313" key="3">
    <source>
        <dbReference type="Proteomes" id="UP000187172"/>
    </source>
</evidence>
<organism evidence="2 3">
    <name type="scientific">Paenibacillus rhizosphaerae</name>
    <dbReference type="NCBI Taxonomy" id="297318"/>
    <lineage>
        <taxon>Bacteria</taxon>
        <taxon>Bacillati</taxon>
        <taxon>Bacillota</taxon>
        <taxon>Bacilli</taxon>
        <taxon>Bacillales</taxon>
        <taxon>Paenibacillaceae</taxon>
        <taxon>Paenibacillus</taxon>
    </lineage>
</organism>
<dbReference type="InterPro" id="IPR025576">
    <property type="entry name" value="YwiC"/>
</dbReference>
<dbReference type="Pfam" id="PF14256">
    <property type="entry name" value="YwiC"/>
    <property type="match status" value="1"/>
</dbReference>
<feature type="transmembrane region" description="Helical" evidence="1">
    <location>
        <begin position="35"/>
        <end position="53"/>
    </location>
</feature>
<keyword evidence="1" id="KW-0472">Membrane</keyword>
<gene>
    <name evidence="2" type="ORF">BK138_00450</name>
</gene>
<dbReference type="EMBL" id="MRTP01000001">
    <property type="protein sequence ID" value="OMF57139.1"/>
    <property type="molecule type" value="Genomic_DNA"/>
</dbReference>